<dbReference type="RefSeq" id="WP_189085002.1">
    <property type="nucleotide sequence ID" value="NZ_BMRJ01000001.1"/>
</dbReference>
<proteinExistence type="predicted"/>
<reference evidence="3" key="2">
    <citation type="submission" date="2020-09" db="EMBL/GenBank/DDBJ databases">
        <authorList>
            <person name="Sun Q."/>
            <person name="Ohkuma M."/>
        </authorList>
    </citation>
    <scope>NUCLEOTIDE SEQUENCE</scope>
    <source>
        <strain evidence="3">JCM 3346</strain>
    </source>
</reference>
<evidence type="ECO:0000256" key="2">
    <source>
        <dbReference type="SAM" id="Phobius"/>
    </source>
</evidence>
<protein>
    <recommendedName>
        <fullName evidence="5">DUF3099 domain-containing protein</fullName>
    </recommendedName>
</protein>
<keyword evidence="2" id="KW-1133">Transmembrane helix</keyword>
<feature type="transmembrane region" description="Helical" evidence="2">
    <location>
        <begin position="21"/>
        <end position="39"/>
    </location>
</feature>
<dbReference type="AlphaFoldDB" id="A0A918CIZ9"/>
<evidence type="ECO:0008006" key="5">
    <source>
        <dbReference type="Google" id="ProtNLM"/>
    </source>
</evidence>
<gene>
    <name evidence="3" type="ORF">GCM10010196_19370</name>
</gene>
<keyword evidence="2" id="KW-0472">Membrane</keyword>
<dbReference type="EMBL" id="BMRJ01000001">
    <property type="protein sequence ID" value="GGR25426.1"/>
    <property type="molecule type" value="Genomic_DNA"/>
</dbReference>
<accession>A0A918CIZ9</accession>
<dbReference type="Proteomes" id="UP000610303">
    <property type="component" value="Unassembled WGS sequence"/>
</dbReference>
<evidence type="ECO:0000313" key="3">
    <source>
        <dbReference type="EMBL" id="GGR25426.1"/>
    </source>
</evidence>
<reference evidence="3" key="1">
    <citation type="journal article" date="2014" name="Int. J. Syst. Evol. Microbiol.">
        <title>Complete genome sequence of Corynebacterium casei LMG S-19264T (=DSM 44701T), isolated from a smear-ripened cheese.</title>
        <authorList>
            <consortium name="US DOE Joint Genome Institute (JGI-PGF)"/>
            <person name="Walter F."/>
            <person name="Albersmeier A."/>
            <person name="Kalinowski J."/>
            <person name="Ruckert C."/>
        </authorList>
    </citation>
    <scope>NUCLEOTIDE SEQUENCE</scope>
    <source>
        <strain evidence="3">JCM 3346</strain>
    </source>
</reference>
<dbReference type="InterPro" id="IPR021449">
    <property type="entry name" value="DUF3099"/>
</dbReference>
<sequence>MKQQSITSLPPSPDQERRARMLKYTIAMTIRVGCIFAMLFVQGWWLAIFAAGAIFLPYVAVVLANAQGSGRAGQIVSPERAIPAAPTQTRGDDDADRPDSPAGGAA</sequence>
<name>A0A918CIZ9_AGRME</name>
<feature type="region of interest" description="Disordered" evidence="1">
    <location>
        <begin position="70"/>
        <end position="106"/>
    </location>
</feature>
<keyword evidence="4" id="KW-1185">Reference proteome</keyword>
<feature type="transmembrane region" description="Helical" evidence="2">
    <location>
        <begin position="45"/>
        <end position="64"/>
    </location>
</feature>
<dbReference type="Pfam" id="PF11298">
    <property type="entry name" value="DUF3099"/>
    <property type="match status" value="1"/>
</dbReference>
<evidence type="ECO:0000256" key="1">
    <source>
        <dbReference type="SAM" id="MobiDB-lite"/>
    </source>
</evidence>
<keyword evidence="2" id="KW-0812">Transmembrane</keyword>
<evidence type="ECO:0000313" key="4">
    <source>
        <dbReference type="Proteomes" id="UP000610303"/>
    </source>
</evidence>
<comment type="caution">
    <text evidence="3">The sequence shown here is derived from an EMBL/GenBank/DDBJ whole genome shotgun (WGS) entry which is preliminary data.</text>
</comment>
<organism evidence="3 4">
    <name type="scientific">Agromyces mediolanus</name>
    <name type="common">Corynebacterium mediolanum</name>
    <dbReference type="NCBI Taxonomy" id="41986"/>
    <lineage>
        <taxon>Bacteria</taxon>
        <taxon>Bacillati</taxon>
        <taxon>Actinomycetota</taxon>
        <taxon>Actinomycetes</taxon>
        <taxon>Micrococcales</taxon>
        <taxon>Microbacteriaceae</taxon>
        <taxon>Agromyces</taxon>
    </lineage>
</organism>